<dbReference type="GO" id="GO:0005737">
    <property type="term" value="C:cytoplasm"/>
    <property type="evidence" value="ECO:0007669"/>
    <property type="project" value="InterPro"/>
</dbReference>
<dbReference type="PROSITE" id="PS51097">
    <property type="entry name" value="PTS_EIIA_TYPE_5"/>
    <property type="match status" value="1"/>
</dbReference>
<dbReference type="Gene3D" id="2.40.33.40">
    <property type="entry name" value="Phosphotransferase system, glucitol/sorbitol-specific IIA component"/>
    <property type="match status" value="1"/>
</dbReference>
<protein>
    <submittedName>
        <fullName evidence="2">PTS glucitol/sorbitol transporter subunit IIA</fullName>
    </submittedName>
</protein>
<evidence type="ECO:0000313" key="3">
    <source>
        <dbReference type="Proteomes" id="UP000524462"/>
    </source>
</evidence>
<sequence length="121" mass="13123">MVKVFETKIIAVGPEAEEMIRNANMLIFFGQGAPEDLAEFCYTIDNKTLLGDIKPGGKIMIDEDEYHITAVGSLVTKNLKNLGHITISFDGEQQASLPGTLHVLGSTSPNIGLGSRVLFMQ</sequence>
<gene>
    <name evidence="2" type="ORF">H1B29_01145</name>
</gene>
<dbReference type="Proteomes" id="UP000524462">
    <property type="component" value="Unassembled WGS sequence"/>
</dbReference>
<dbReference type="GO" id="GO:0016301">
    <property type="term" value="F:kinase activity"/>
    <property type="evidence" value="ECO:0007669"/>
    <property type="project" value="TreeGrafter"/>
</dbReference>
<dbReference type="PANTHER" id="PTHR40398:SF1">
    <property type="entry name" value="PTS SYSTEM GLUCITOL_SORBITOL-SPECIFIC EIIA COMPONENT"/>
    <property type="match status" value="1"/>
</dbReference>
<organism evidence="2 3">
    <name type="scientific">Streptococcus porcinus</name>
    <dbReference type="NCBI Taxonomy" id="1340"/>
    <lineage>
        <taxon>Bacteria</taxon>
        <taxon>Bacillati</taxon>
        <taxon>Bacillota</taxon>
        <taxon>Bacilli</taxon>
        <taxon>Lactobacillales</taxon>
        <taxon>Streptococcaceae</taxon>
        <taxon>Streptococcus</taxon>
    </lineage>
</organism>
<dbReference type="InterPro" id="IPR004716">
    <property type="entry name" value="PTS_IIA_glucitol/sorbitol-sp"/>
</dbReference>
<dbReference type="AlphaFoldDB" id="A0A7V9WQC1"/>
<evidence type="ECO:0000256" key="1">
    <source>
        <dbReference type="PROSITE-ProRule" id="PRU00420"/>
    </source>
</evidence>
<dbReference type="PANTHER" id="PTHR40398">
    <property type="entry name" value="PTS SYSTEM GLUCITOL/SORBITOL-SPECIFIC EIIA COMPONENT"/>
    <property type="match status" value="1"/>
</dbReference>
<dbReference type="InterPro" id="IPR036665">
    <property type="entry name" value="PTS_IIA_glucitol/sorbitol_sf"/>
</dbReference>
<dbReference type="GO" id="GO:0008982">
    <property type="term" value="F:protein-N(PI)-phosphohistidine-sugar phosphotransferase activity"/>
    <property type="evidence" value="ECO:0007669"/>
    <property type="project" value="InterPro"/>
</dbReference>
<comment type="caution">
    <text evidence="2">The sequence shown here is derived from an EMBL/GenBank/DDBJ whole genome shotgun (WGS) entry which is preliminary data.</text>
</comment>
<reference evidence="2 3" key="1">
    <citation type="submission" date="2020-07" db="EMBL/GenBank/DDBJ databases">
        <title>Molecular and genomic characterization of Streptococcus porcinus isolated from diseased swine in Brazil.</title>
        <authorList>
            <person name="Moreno L.Z."/>
            <person name="Matajira C.E.C."/>
            <person name="Poor A.P."/>
            <person name="Dutra M.C."/>
            <person name="Moreno A.M."/>
        </authorList>
    </citation>
    <scope>NUCLEOTIDE SEQUENCE [LARGE SCALE GENOMIC DNA]</scope>
    <source>
        <strain evidence="2 3">SP0816-2</strain>
    </source>
</reference>
<dbReference type="GO" id="GO:0009401">
    <property type="term" value="P:phosphoenolpyruvate-dependent sugar phosphotransferase system"/>
    <property type="evidence" value="ECO:0007669"/>
    <property type="project" value="InterPro"/>
</dbReference>
<proteinExistence type="predicted"/>
<accession>A0A7V9WQC1</accession>
<dbReference type="EMBL" id="JACEGE010000003">
    <property type="protein sequence ID" value="MBA2795104.1"/>
    <property type="molecule type" value="Genomic_DNA"/>
</dbReference>
<dbReference type="SUPFAM" id="SSF141530">
    <property type="entry name" value="PTSIIA/GutA-like"/>
    <property type="match status" value="1"/>
</dbReference>
<comment type="caution">
    <text evidence="1">Lacks conserved residue(s) required for the propagation of feature annotation.</text>
</comment>
<dbReference type="RefSeq" id="WP_181459530.1">
    <property type="nucleotide sequence ID" value="NZ_JACEGE010000003.1"/>
</dbReference>
<dbReference type="Pfam" id="PF03829">
    <property type="entry name" value="PTSIIA_gutA"/>
    <property type="match status" value="1"/>
</dbReference>
<evidence type="ECO:0000313" key="2">
    <source>
        <dbReference type="EMBL" id="MBA2795104.1"/>
    </source>
</evidence>
<name>A0A7V9WQC1_STRPO</name>